<feature type="transmembrane region" description="Helical" evidence="6">
    <location>
        <begin position="177"/>
        <end position="197"/>
    </location>
</feature>
<evidence type="ECO:0000256" key="2">
    <source>
        <dbReference type="ARBA" id="ARBA00007230"/>
    </source>
</evidence>
<feature type="transmembrane region" description="Helical" evidence="6">
    <location>
        <begin position="276"/>
        <end position="297"/>
    </location>
</feature>
<keyword evidence="8" id="KW-1185">Reference proteome</keyword>
<keyword evidence="4 6" id="KW-1133">Transmembrane helix</keyword>
<feature type="transmembrane region" description="Helical" evidence="6">
    <location>
        <begin position="303"/>
        <end position="328"/>
    </location>
</feature>
<feature type="transmembrane region" description="Helical" evidence="6">
    <location>
        <begin position="36"/>
        <end position="58"/>
    </location>
</feature>
<feature type="transmembrane region" description="Helical" evidence="6">
    <location>
        <begin position="138"/>
        <end position="157"/>
    </location>
</feature>
<feature type="transmembrane region" description="Helical" evidence="6">
    <location>
        <begin position="79"/>
        <end position="96"/>
    </location>
</feature>
<dbReference type="Pfam" id="PF05653">
    <property type="entry name" value="Mg_trans_NIPA"/>
    <property type="match status" value="1"/>
</dbReference>
<evidence type="ECO:0000256" key="3">
    <source>
        <dbReference type="ARBA" id="ARBA00022692"/>
    </source>
</evidence>
<evidence type="ECO:0000256" key="5">
    <source>
        <dbReference type="ARBA" id="ARBA00023136"/>
    </source>
</evidence>
<evidence type="ECO:0000313" key="8">
    <source>
        <dbReference type="Proteomes" id="UP000648187"/>
    </source>
</evidence>
<dbReference type="PANTHER" id="PTHR12570:SF92">
    <property type="entry name" value="SPICHTHYIN, ISOFORM B"/>
    <property type="match status" value="1"/>
</dbReference>
<dbReference type="EMBL" id="JACKWZ010000165">
    <property type="protein sequence ID" value="KAF9413268.1"/>
    <property type="molecule type" value="Genomic_DNA"/>
</dbReference>
<dbReference type="AlphaFoldDB" id="A0A835GDX7"/>
<protein>
    <recommendedName>
        <fullName evidence="9">Magnesium transporter NIPA2</fullName>
    </recommendedName>
</protein>
<evidence type="ECO:0000256" key="1">
    <source>
        <dbReference type="ARBA" id="ARBA00004141"/>
    </source>
</evidence>
<organism evidence="7 8">
    <name type="scientific">Spodoptera exigua</name>
    <name type="common">Beet armyworm</name>
    <name type="synonym">Noctua fulgens</name>
    <dbReference type="NCBI Taxonomy" id="7107"/>
    <lineage>
        <taxon>Eukaryota</taxon>
        <taxon>Metazoa</taxon>
        <taxon>Ecdysozoa</taxon>
        <taxon>Arthropoda</taxon>
        <taxon>Hexapoda</taxon>
        <taxon>Insecta</taxon>
        <taxon>Pterygota</taxon>
        <taxon>Neoptera</taxon>
        <taxon>Endopterygota</taxon>
        <taxon>Lepidoptera</taxon>
        <taxon>Glossata</taxon>
        <taxon>Ditrysia</taxon>
        <taxon>Noctuoidea</taxon>
        <taxon>Noctuidae</taxon>
        <taxon>Amphipyrinae</taxon>
        <taxon>Spodoptera</taxon>
    </lineage>
</organism>
<evidence type="ECO:0000313" key="7">
    <source>
        <dbReference type="EMBL" id="KAF9413268.1"/>
    </source>
</evidence>
<proteinExistence type="inferred from homology"/>
<dbReference type="GO" id="GO:0016020">
    <property type="term" value="C:membrane"/>
    <property type="evidence" value="ECO:0007669"/>
    <property type="project" value="UniProtKB-SubCell"/>
</dbReference>
<sequence>SIDRLIKTPSPSVSPNKSLTMKSSQLTINGQHYNNAHFTIGLSLAISSSVFIGASFIIKKVALRKLQASGNVRASAGGFAYLKQWLWWLGFITMGVGEAANLLAYAFAPAALVTPLGALSVLVAAVLSSRFLKEKLNFIGKIGCFLCIIGSVIFVIHSPKSEEITTFSELVEKLLDYLFLSYVGTIFLMGLIIKLAFIPRFGNTNVMVYLLLCSSTGSLTVVFCKGVALGVRESFSGNVNNFTNYIFWLLFITAVVCIMIQMNYLNKSLDIFNTSVVTPVYYVMFTVLVIIASGILFKEWDHMNIPDIVGCICGFLIVITAVFMLNAFKDVKIAFKDLNLNARHRRSALNLHVEERGPENYGLSSRLRHFHETPLLKIRIVEELCRNLNES</sequence>
<evidence type="ECO:0000256" key="6">
    <source>
        <dbReference type="SAM" id="Phobius"/>
    </source>
</evidence>
<keyword evidence="5 6" id="KW-0472">Membrane</keyword>
<dbReference type="GO" id="GO:0015095">
    <property type="term" value="F:magnesium ion transmembrane transporter activity"/>
    <property type="evidence" value="ECO:0007669"/>
    <property type="project" value="InterPro"/>
</dbReference>
<comment type="similarity">
    <text evidence="2">Belongs to the NIPA family.</text>
</comment>
<dbReference type="SUPFAM" id="SSF103481">
    <property type="entry name" value="Multidrug resistance efflux transporter EmrE"/>
    <property type="match status" value="1"/>
</dbReference>
<evidence type="ECO:0000256" key="4">
    <source>
        <dbReference type="ARBA" id="ARBA00022989"/>
    </source>
</evidence>
<feature type="non-terminal residue" evidence="7">
    <location>
        <position position="1"/>
    </location>
</feature>
<dbReference type="InterPro" id="IPR037185">
    <property type="entry name" value="EmrE-like"/>
</dbReference>
<comment type="caution">
    <text evidence="7">The sequence shown here is derived from an EMBL/GenBank/DDBJ whole genome shotgun (WGS) entry which is preliminary data.</text>
</comment>
<dbReference type="InterPro" id="IPR008521">
    <property type="entry name" value="Mg_trans_NIPA"/>
</dbReference>
<reference evidence="7" key="1">
    <citation type="submission" date="2020-08" db="EMBL/GenBank/DDBJ databases">
        <title>Spodoptera exigua strain:BAW_Kor-Di-RS1 Genome sequencing and assembly.</title>
        <authorList>
            <person name="Kim J."/>
            <person name="Nam H.Y."/>
            <person name="Kwon M."/>
            <person name="Choi J.H."/>
            <person name="Cho S.R."/>
            <person name="Kim G.-H."/>
        </authorList>
    </citation>
    <scope>NUCLEOTIDE SEQUENCE</scope>
    <source>
        <strain evidence="7">BAW_Kor-Di-RS1</strain>
        <tissue evidence="7">Whole-body</tissue>
    </source>
</reference>
<feature type="transmembrane region" description="Helical" evidence="6">
    <location>
        <begin position="245"/>
        <end position="264"/>
    </location>
</feature>
<comment type="subcellular location">
    <subcellularLocation>
        <location evidence="1">Membrane</location>
        <topology evidence="1">Multi-pass membrane protein</topology>
    </subcellularLocation>
</comment>
<gene>
    <name evidence="7" type="ORF">HW555_008434</name>
</gene>
<dbReference type="PANTHER" id="PTHR12570">
    <property type="match status" value="1"/>
</dbReference>
<feature type="transmembrane region" description="Helical" evidence="6">
    <location>
        <begin position="209"/>
        <end position="230"/>
    </location>
</feature>
<dbReference type="Proteomes" id="UP000648187">
    <property type="component" value="Unassembled WGS sequence"/>
</dbReference>
<feature type="transmembrane region" description="Helical" evidence="6">
    <location>
        <begin position="102"/>
        <end position="126"/>
    </location>
</feature>
<evidence type="ECO:0008006" key="9">
    <source>
        <dbReference type="Google" id="ProtNLM"/>
    </source>
</evidence>
<accession>A0A835GDX7</accession>
<keyword evidence="3 6" id="KW-0812">Transmembrane</keyword>
<name>A0A835GDX7_SPOEX</name>